<feature type="domain" description="F-box" evidence="1">
    <location>
        <begin position="41"/>
        <end position="87"/>
    </location>
</feature>
<sequence>MIPPPTFLSDYAYRSSRTANDEQDTAVGAKEMLGQWHLNSLGLLQRLPLELLENILLYSDVLTIIRAQAVSQAFLDIVKTSLALQYKIECYLADVTDTPTGNRVDLSDRRQKVRRWRKAWSRLHWSEKHTVPFRTRQTESALCVHYTVLGDACLGEEGTFQFVRQCTELRHVSAERWTISGLPALVKPEAWTFDVSQDVLAMLQIHDGTTLVDICFFSCKTGIPFREHGPSKISLNAHNVIFRSQLDDWDFNMRLYGNVISLLISHGVNDEEPHRELFIFNWHTREVILELFSEPDHSVALQDLGFIDEEHILCGGTGDDTDCIAVINHRAGLKSRMDFHTFIQSHAILILSLPPLSPEAMFGFLNICSSPRFSYISDSGIFRARRSEPLILIDLGIRHGDEDRLYNLIIPSHVVRSRLNASKADPNFSRKVSWDQWGLESRLFELPIDRFGQVSGSHYLLASRVTLGPREHERLVVCDFAPKPILQHAAAVEGAEVVWQHSVEEGATGPWERNIVTAAPYQVTVSDISITRYDQIILMQDGIIVIPFSGQGVYASSFDFYSF</sequence>
<organism evidence="2 3">
    <name type="scientific">Phanerochaete sordida</name>
    <dbReference type="NCBI Taxonomy" id="48140"/>
    <lineage>
        <taxon>Eukaryota</taxon>
        <taxon>Fungi</taxon>
        <taxon>Dikarya</taxon>
        <taxon>Basidiomycota</taxon>
        <taxon>Agaricomycotina</taxon>
        <taxon>Agaricomycetes</taxon>
        <taxon>Polyporales</taxon>
        <taxon>Phanerochaetaceae</taxon>
        <taxon>Phanerochaete</taxon>
    </lineage>
</organism>
<dbReference type="Proteomes" id="UP000703269">
    <property type="component" value="Unassembled WGS sequence"/>
</dbReference>
<dbReference type="EMBL" id="BPQB01000079">
    <property type="protein sequence ID" value="GJE97948.1"/>
    <property type="molecule type" value="Genomic_DNA"/>
</dbReference>
<reference evidence="2 3" key="1">
    <citation type="submission" date="2021-08" db="EMBL/GenBank/DDBJ databases">
        <title>Draft Genome Sequence of Phanerochaete sordida strain YK-624.</title>
        <authorList>
            <person name="Mori T."/>
            <person name="Dohra H."/>
            <person name="Suzuki T."/>
            <person name="Kawagishi H."/>
            <person name="Hirai H."/>
        </authorList>
    </citation>
    <scope>NUCLEOTIDE SEQUENCE [LARGE SCALE GENOMIC DNA]</scope>
    <source>
        <strain evidence="2 3">YK-624</strain>
    </source>
</reference>
<dbReference type="InterPro" id="IPR036047">
    <property type="entry name" value="F-box-like_dom_sf"/>
</dbReference>
<dbReference type="SUPFAM" id="SSF81383">
    <property type="entry name" value="F-box domain"/>
    <property type="match status" value="1"/>
</dbReference>
<name>A0A9P3LJZ5_9APHY</name>
<dbReference type="PROSITE" id="PS50181">
    <property type="entry name" value="FBOX"/>
    <property type="match status" value="1"/>
</dbReference>
<evidence type="ECO:0000313" key="2">
    <source>
        <dbReference type="EMBL" id="GJE97948.1"/>
    </source>
</evidence>
<dbReference type="OrthoDB" id="3256413at2759"/>
<accession>A0A9P3LJZ5</accession>
<evidence type="ECO:0000313" key="3">
    <source>
        <dbReference type="Proteomes" id="UP000703269"/>
    </source>
</evidence>
<dbReference type="AlphaFoldDB" id="A0A9P3LJZ5"/>
<proteinExistence type="predicted"/>
<dbReference type="InterPro" id="IPR001810">
    <property type="entry name" value="F-box_dom"/>
</dbReference>
<gene>
    <name evidence="2" type="ORF">PsYK624_141700</name>
</gene>
<comment type="caution">
    <text evidence="2">The sequence shown here is derived from an EMBL/GenBank/DDBJ whole genome shotgun (WGS) entry which is preliminary data.</text>
</comment>
<keyword evidence="3" id="KW-1185">Reference proteome</keyword>
<protein>
    <submittedName>
        <fullName evidence="2">Cytochrome P450</fullName>
    </submittedName>
</protein>
<evidence type="ECO:0000259" key="1">
    <source>
        <dbReference type="PROSITE" id="PS50181"/>
    </source>
</evidence>